<dbReference type="Pfam" id="PF00023">
    <property type="entry name" value="Ank"/>
    <property type="match status" value="1"/>
</dbReference>
<evidence type="ECO:0000313" key="5">
    <source>
        <dbReference type="EMBL" id="PUU77753.1"/>
    </source>
</evidence>
<keyword evidence="2 3" id="KW-0040">ANK repeat</keyword>
<dbReference type="InterPro" id="IPR036770">
    <property type="entry name" value="Ankyrin_rpt-contain_sf"/>
</dbReference>
<evidence type="ECO:0000256" key="2">
    <source>
        <dbReference type="ARBA" id="ARBA00023043"/>
    </source>
</evidence>
<dbReference type="OrthoDB" id="4305729at2759"/>
<dbReference type="AlphaFoldDB" id="A0A2T6ZQJ6"/>
<protein>
    <submittedName>
        <fullName evidence="5">Ankyrin repeat-containing domain protein</fullName>
    </submittedName>
</protein>
<evidence type="ECO:0000256" key="1">
    <source>
        <dbReference type="ARBA" id="ARBA00022737"/>
    </source>
</evidence>
<dbReference type="EMBL" id="NESQ01000142">
    <property type="protein sequence ID" value="PUU77753.1"/>
    <property type="molecule type" value="Genomic_DNA"/>
</dbReference>
<evidence type="ECO:0000313" key="6">
    <source>
        <dbReference type="Proteomes" id="UP000244722"/>
    </source>
</evidence>
<accession>A0A2T6ZQJ6</accession>
<dbReference type="PROSITE" id="PS50088">
    <property type="entry name" value="ANK_REPEAT"/>
    <property type="match status" value="1"/>
</dbReference>
<evidence type="ECO:0000256" key="3">
    <source>
        <dbReference type="PROSITE-ProRule" id="PRU00023"/>
    </source>
</evidence>
<keyword evidence="1" id="KW-0677">Repeat</keyword>
<dbReference type="GO" id="GO:0003723">
    <property type="term" value="F:RNA binding"/>
    <property type="evidence" value="ECO:0007669"/>
    <property type="project" value="TreeGrafter"/>
</dbReference>
<dbReference type="SMART" id="SM00248">
    <property type="entry name" value="ANK"/>
    <property type="match status" value="7"/>
</dbReference>
<dbReference type="Pfam" id="PF12796">
    <property type="entry name" value="Ank_2"/>
    <property type="match status" value="2"/>
</dbReference>
<dbReference type="PROSITE" id="PS50181">
    <property type="entry name" value="FBOX"/>
    <property type="match status" value="1"/>
</dbReference>
<dbReference type="InterPro" id="IPR001810">
    <property type="entry name" value="F-box_dom"/>
</dbReference>
<dbReference type="PROSITE" id="PS50297">
    <property type="entry name" value="ANK_REP_REGION"/>
    <property type="match status" value="1"/>
</dbReference>
<name>A0A2T6ZQJ6_TUBBO</name>
<feature type="domain" description="F-box" evidence="4">
    <location>
        <begin position="1"/>
        <end position="49"/>
    </location>
</feature>
<dbReference type="STRING" id="42251.A0A2T6ZQJ6"/>
<reference evidence="5 6" key="1">
    <citation type="submission" date="2017-04" db="EMBL/GenBank/DDBJ databases">
        <title>Draft genome sequence of Tuber borchii Vittad., a whitish edible truffle.</title>
        <authorList>
            <consortium name="DOE Joint Genome Institute"/>
            <person name="Murat C."/>
            <person name="Kuo A."/>
            <person name="Barry K.W."/>
            <person name="Clum A."/>
            <person name="Dockter R.B."/>
            <person name="Fauchery L."/>
            <person name="Iotti M."/>
            <person name="Kohler A."/>
            <person name="Labutti K."/>
            <person name="Lindquist E.A."/>
            <person name="Lipzen A."/>
            <person name="Ohm R.A."/>
            <person name="Wang M."/>
            <person name="Grigoriev I.V."/>
            <person name="Zambonelli A."/>
            <person name="Martin F.M."/>
        </authorList>
    </citation>
    <scope>NUCLEOTIDE SEQUENCE [LARGE SCALE GENOMIC DNA]</scope>
    <source>
        <strain evidence="5 6">Tbo3840</strain>
    </source>
</reference>
<dbReference type="Proteomes" id="UP000244722">
    <property type="component" value="Unassembled WGS sequence"/>
</dbReference>
<proteinExistence type="predicted"/>
<evidence type="ECO:0000259" key="4">
    <source>
        <dbReference type="PROSITE" id="PS50181"/>
    </source>
</evidence>
<comment type="caution">
    <text evidence="5">The sequence shown here is derived from an EMBL/GenBank/DDBJ whole genome shotgun (WGS) entry which is preliminary data.</text>
</comment>
<sequence length="392" mass="42996">MPLLSLPNELILQVSRIQSIQELNSFSKANRRLHLLLTPVLIDRVYQLCTRDGRYATNTLYLAAECKAVSVVRALLDKGILLCVPGSGWLLNNIISTLGHPDAVKTAVETLLECGVEADSPGYKGWTPLILTSFRGYVDTVRLLVSRRDVNVNAQDDDLRTSLAIAARRGYKDVVQILLSHPLIDVNLAEQSRCTPLHTTAGGMIRGGEEIVKLLLEDTRVDVNVVNKVGWTPLHIAAATGTAAAVRLLCDDPRVNVNAPNKSGWPPLQLAAERLAEGPLRVLLDCERVDVSLARPLHSVIRGRKEVLVRILVADERVDVNARDSETGDTPLHIAALLSFDVAVMLLLRRGDIDLSATNAEGKTVGMLAEGYSPRIRKVFGDHAMFKRKRVD</sequence>
<dbReference type="PANTHER" id="PTHR24141">
    <property type="entry name" value="2-5A-DEPENDENT RIBONUCLEASE"/>
    <property type="match status" value="1"/>
</dbReference>
<keyword evidence="6" id="KW-1185">Reference proteome</keyword>
<dbReference type="PANTHER" id="PTHR24141:SF1">
    <property type="entry name" value="2-5A-DEPENDENT RIBONUCLEASE"/>
    <property type="match status" value="1"/>
</dbReference>
<feature type="repeat" description="ANK" evidence="3">
    <location>
        <begin position="327"/>
        <end position="351"/>
    </location>
</feature>
<dbReference type="GO" id="GO:0004540">
    <property type="term" value="F:RNA nuclease activity"/>
    <property type="evidence" value="ECO:0007669"/>
    <property type="project" value="TreeGrafter"/>
</dbReference>
<dbReference type="SUPFAM" id="SSF48403">
    <property type="entry name" value="Ankyrin repeat"/>
    <property type="match status" value="1"/>
</dbReference>
<organism evidence="5 6">
    <name type="scientific">Tuber borchii</name>
    <name type="common">White truffle</name>
    <dbReference type="NCBI Taxonomy" id="42251"/>
    <lineage>
        <taxon>Eukaryota</taxon>
        <taxon>Fungi</taxon>
        <taxon>Dikarya</taxon>
        <taxon>Ascomycota</taxon>
        <taxon>Pezizomycotina</taxon>
        <taxon>Pezizomycetes</taxon>
        <taxon>Pezizales</taxon>
        <taxon>Tuberaceae</taxon>
        <taxon>Tuber</taxon>
    </lineage>
</organism>
<dbReference type="GO" id="GO:0006396">
    <property type="term" value="P:RNA processing"/>
    <property type="evidence" value="ECO:0007669"/>
    <property type="project" value="TreeGrafter"/>
</dbReference>
<dbReference type="Gene3D" id="1.25.40.20">
    <property type="entry name" value="Ankyrin repeat-containing domain"/>
    <property type="match status" value="2"/>
</dbReference>
<gene>
    <name evidence="5" type="ORF">B9Z19DRAFT_985801</name>
</gene>
<dbReference type="InterPro" id="IPR002110">
    <property type="entry name" value="Ankyrin_rpt"/>
</dbReference>